<reference evidence="2" key="1">
    <citation type="journal article" date="2019" name="Int. J. Syst. Evol. Microbiol.">
        <title>The Global Catalogue of Microorganisms (GCM) 10K type strain sequencing project: providing services to taxonomists for standard genome sequencing and annotation.</title>
        <authorList>
            <consortium name="The Broad Institute Genomics Platform"/>
            <consortium name="The Broad Institute Genome Sequencing Center for Infectious Disease"/>
            <person name="Wu L."/>
            <person name="Ma J."/>
        </authorList>
    </citation>
    <scope>NUCLEOTIDE SEQUENCE [LARGE SCALE GENOMIC DNA]</scope>
    <source>
        <strain evidence="2">NCAIM B.01391</strain>
    </source>
</reference>
<comment type="caution">
    <text evidence="1">The sequence shown here is derived from an EMBL/GenBank/DDBJ whole genome shotgun (WGS) entry which is preliminary data.</text>
</comment>
<dbReference type="RefSeq" id="WP_377799375.1">
    <property type="nucleotide sequence ID" value="NZ_JBHSLW010000025.1"/>
</dbReference>
<sequence>MTTSTSSAAGIGLPEPLTDIANDLIARAGDLRLLGEITYCKVAELSAKAGTHEHAMLAHATVLIRIMEESAARLEARAAEMHAAVSAVRS</sequence>
<evidence type="ECO:0008006" key="3">
    <source>
        <dbReference type="Google" id="ProtNLM"/>
    </source>
</evidence>
<keyword evidence="2" id="KW-1185">Reference proteome</keyword>
<evidence type="ECO:0000313" key="2">
    <source>
        <dbReference type="Proteomes" id="UP001596053"/>
    </source>
</evidence>
<protein>
    <recommendedName>
        <fullName evidence="3">ANTAR domain-containing protein</fullName>
    </recommendedName>
</protein>
<proteinExistence type="predicted"/>
<accession>A0ABW0ISH9</accession>
<name>A0ABW0ISH9_9HYPH</name>
<dbReference type="EMBL" id="JBHSLW010000025">
    <property type="protein sequence ID" value="MFC5421029.1"/>
    <property type="molecule type" value="Genomic_DNA"/>
</dbReference>
<dbReference type="Proteomes" id="UP001596053">
    <property type="component" value="Unassembled WGS sequence"/>
</dbReference>
<gene>
    <name evidence="1" type="ORF">ACFPOB_15840</name>
</gene>
<organism evidence="1 2">
    <name type="scientific">Bosea eneae</name>
    <dbReference type="NCBI Taxonomy" id="151454"/>
    <lineage>
        <taxon>Bacteria</taxon>
        <taxon>Pseudomonadati</taxon>
        <taxon>Pseudomonadota</taxon>
        <taxon>Alphaproteobacteria</taxon>
        <taxon>Hyphomicrobiales</taxon>
        <taxon>Boseaceae</taxon>
        <taxon>Bosea</taxon>
    </lineage>
</organism>
<evidence type="ECO:0000313" key="1">
    <source>
        <dbReference type="EMBL" id="MFC5421029.1"/>
    </source>
</evidence>